<evidence type="ECO:0000313" key="12">
    <source>
        <dbReference type="EMBL" id="KAF2894182.1"/>
    </source>
</evidence>
<keyword evidence="13" id="KW-1185">Reference proteome</keyword>
<dbReference type="InterPro" id="IPR056264">
    <property type="entry name" value="R2_ABCA1-4-like"/>
</dbReference>
<comment type="caution">
    <text evidence="12">The sequence shown here is derived from an EMBL/GenBank/DDBJ whole genome shotgun (WGS) entry which is preliminary data.</text>
</comment>
<feature type="transmembrane region" description="Helical" evidence="10">
    <location>
        <begin position="213"/>
        <end position="236"/>
    </location>
</feature>
<feature type="transmembrane region" description="Helical" evidence="10">
    <location>
        <begin position="296"/>
        <end position="317"/>
    </location>
</feature>
<feature type="domain" description="ABC transporter" evidence="11">
    <location>
        <begin position="1001"/>
        <end position="1231"/>
    </location>
</feature>
<feature type="compositionally biased region" description="Basic and acidic residues" evidence="9">
    <location>
        <begin position="685"/>
        <end position="700"/>
    </location>
</feature>
<keyword evidence="3 10" id="KW-0812">Transmembrane</keyword>
<feature type="region of interest" description="Disordered" evidence="9">
    <location>
        <begin position="685"/>
        <end position="706"/>
    </location>
</feature>
<feature type="transmembrane region" description="Helical" evidence="10">
    <location>
        <begin position="882"/>
        <end position="908"/>
    </location>
</feature>
<dbReference type="InterPro" id="IPR027417">
    <property type="entry name" value="P-loop_NTPase"/>
</dbReference>
<feature type="transmembrane region" description="Helical" evidence="10">
    <location>
        <begin position="936"/>
        <end position="958"/>
    </location>
</feature>
<dbReference type="PANTHER" id="PTHR19229:SF250">
    <property type="entry name" value="ABC TRANSPORTER DOMAIN-CONTAINING PROTEIN-RELATED"/>
    <property type="match status" value="1"/>
</dbReference>
<dbReference type="FunFam" id="3.40.50.300:FF:000298">
    <property type="entry name" value="ATP-binding cassette sub-family A member 12"/>
    <property type="match status" value="1"/>
</dbReference>
<evidence type="ECO:0000313" key="13">
    <source>
        <dbReference type="Proteomes" id="UP000801492"/>
    </source>
</evidence>
<organism evidence="12 13">
    <name type="scientific">Ignelater luminosus</name>
    <name type="common">Cucubano</name>
    <name type="synonym">Pyrophorus luminosus</name>
    <dbReference type="NCBI Taxonomy" id="2038154"/>
    <lineage>
        <taxon>Eukaryota</taxon>
        <taxon>Metazoa</taxon>
        <taxon>Ecdysozoa</taxon>
        <taxon>Arthropoda</taxon>
        <taxon>Hexapoda</taxon>
        <taxon>Insecta</taxon>
        <taxon>Pterygota</taxon>
        <taxon>Neoptera</taxon>
        <taxon>Endopterygota</taxon>
        <taxon>Coleoptera</taxon>
        <taxon>Polyphaga</taxon>
        <taxon>Elateriformia</taxon>
        <taxon>Elateroidea</taxon>
        <taxon>Elateridae</taxon>
        <taxon>Agrypninae</taxon>
        <taxon>Pyrophorini</taxon>
        <taxon>Ignelater</taxon>
    </lineage>
</organism>
<feature type="transmembrane region" description="Helical" evidence="10">
    <location>
        <begin position="256"/>
        <end position="275"/>
    </location>
</feature>
<evidence type="ECO:0000256" key="3">
    <source>
        <dbReference type="ARBA" id="ARBA00022692"/>
    </source>
</evidence>
<evidence type="ECO:0000256" key="7">
    <source>
        <dbReference type="ARBA" id="ARBA00022989"/>
    </source>
</evidence>
<dbReference type="CDD" id="cd03263">
    <property type="entry name" value="ABC_subfamily_A"/>
    <property type="match status" value="2"/>
</dbReference>
<keyword evidence="4" id="KW-0677">Repeat</keyword>
<evidence type="ECO:0000256" key="1">
    <source>
        <dbReference type="ARBA" id="ARBA00004141"/>
    </source>
</evidence>
<accession>A0A8K0CZH9</accession>
<dbReference type="GO" id="GO:0140359">
    <property type="term" value="F:ABC-type transporter activity"/>
    <property type="evidence" value="ECO:0007669"/>
    <property type="project" value="InterPro"/>
</dbReference>
<dbReference type="FunFam" id="3.40.50.300:FF:000327">
    <property type="entry name" value="ATP-binding cassette sub-family A member 3"/>
    <property type="match status" value="1"/>
</dbReference>
<dbReference type="GO" id="GO:0016020">
    <property type="term" value="C:membrane"/>
    <property type="evidence" value="ECO:0007669"/>
    <property type="project" value="UniProtKB-SubCell"/>
</dbReference>
<keyword evidence="8 10" id="KW-0472">Membrane</keyword>
<dbReference type="Pfam" id="PF00005">
    <property type="entry name" value="ABC_tran"/>
    <property type="match status" value="2"/>
</dbReference>
<dbReference type="GO" id="GO:0016887">
    <property type="term" value="F:ATP hydrolysis activity"/>
    <property type="evidence" value="ECO:0007669"/>
    <property type="project" value="InterPro"/>
</dbReference>
<dbReference type="SMART" id="SM00382">
    <property type="entry name" value="AAA"/>
    <property type="match status" value="2"/>
</dbReference>
<evidence type="ECO:0000256" key="6">
    <source>
        <dbReference type="ARBA" id="ARBA00022840"/>
    </source>
</evidence>
<keyword evidence="5" id="KW-0547">Nucleotide-binding</keyword>
<dbReference type="InterPro" id="IPR017871">
    <property type="entry name" value="ABC_transporter-like_CS"/>
</dbReference>
<dbReference type="PANTHER" id="PTHR19229">
    <property type="entry name" value="ATP-BINDING CASSETTE TRANSPORTER SUBFAMILY A ABCA"/>
    <property type="match status" value="1"/>
</dbReference>
<keyword evidence="2" id="KW-0813">Transport</keyword>
<dbReference type="InterPro" id="IPR003439">
    <property type="entry name" value="ABC_transporter-like_ATP-bd"/>
</dbReference>
<dbReference type="PROSITE" id="PS00211">
    <property type="entry name" value="ABC_TRANSPORTER_1"/>
    <property type="match status" value="1"/>
</dbReference>
<dbReference type="Pfam" id="PF23321">
    <property type="entry name" value="R1_ABCA1"/>
    <property type="match status" value="1"/>
</dbReference>
<dbReference type="InterPro" id="IPR026082">
    <property type="entry name" value="ABCA"/>
</dbReference>
<protein>
    <recommendedName>
        <fullName evidence="11">ABC transporter domain-containing protein</fullName>
    </recommendedName>
</protein>
<dbReference type="PROSITE" id="PS50893">
    <property type="entry name" value="ABC_TRANSPORTER_2"/>
    <property type="match status" value="2"/>
</dbReference>
<reference evidence="12" key="1">
    <citation type="submission" date="2019-08" db="EMBL/GenBank/DDBJ databases">
        <title>The genome of the North American firefly Photinus pyralis.</title>
        <authorList>
            <consortium name="Photinus pyralis genome working group"/>
            <person name="Fallon T.R."/>
            <person name="Sander Lower S.E."/>
            <person name="Weng J.-K."/>
        </authorList>
    </citation>
    <scope>NUCLEOTIDE SEQUENCE</scope>
    <source>
        <strain evidence="12">TRF0915ILg1</strain>
        <tissue evidence="12">Whole body</tissue>
    </source>
</reference>
<proteinExistence type="predicted"/>
<evidence type="ECO:0000256" key="4">
    <source>
        <dbReference type="ARBA" id="ARBA00022737"/>
    </source>
</evidence>
<evidence type="ECO:0000256" key="8">
    <source>
        <dbReference type="ARBA" id="ARBA00023136"/>
    </source>
</evidence>
<keyword evidence="7 10" id="KW-1133">Transmembrane helix</keyword>
<dbReference type="GO" id="GO:0005524">
    <property type="term" value="F:ATP binding"/>
    <property type="evidence" value="ECO:0007669"/>
    <property type="project" value="UniProtKB-KW"/>
</dbReference>
<dbReference type="Pfam" id="PF12698">
    <property type="entry name" value="ABC2_membrane_3"/>
    <property type="match status" value="1"/>
</dbReference>
<gene>
    <name evidence="12" type="ORF">ILUMI_11989</name>
</gene>
<dbReference type="InterPro" id="IPR003593">
    <property type="entry name" value="AAA+_ATPase"/>
</dbReference>
<evidence type="ECO:0000256" key="2">
    <source>
        <dbReference type="ARBA" id="ARBA00022448"/>
    </source>
</evidence>
<dbReference type="SUPFAM" id="SSF52540">
    <property type="entry name" value="P-loop containing nucleoside triphosphate hydrolases"/>
    <property type="match status" value="2"/>
</dbReference>
<dbReference type="OrthoDB" id="10255969at2759"/>
<feature type="domain" description="ABC transporter" evidence="11">
    <location>
        <begin position="373"/>
        <end position="603"/>
    </location>
</feature>
<name>A0A8K0CZH9_IGNLU</name>
<feature type="transmembrane region" description="Helical" evidence="10">
    <location>
        <begin position="839"/>
        <end position="861"/>
    </location>
</feature>
<dbReference type="EMBL" id="VTPC01007248">
    <property type="protein sequence ID" value="KAF2894182.1"/>
    <property type="molecule type" value="Genomic_DNA"/>
</dbReference>
<sequence>MSKCGEKFMLLMWKNFLLQWRHPIQTVIEILIPLTFTSLLVVFRSLAYLTEHPARIYTEIDIDYYSYIWKLNLVWSPPNIKLGIIIDEMCQSLKKLYYGIQISQTNITDSKSLAGYLVNLVNKEDTTWGYSEVLLGVQFDDSLASAKELPSSLNVTMRYPAETYAGREFISSSSWMTQSLFSKFQTDRPRNEYYNDGGPPGEIKYIMVAKNCYVMHMPNTAAIMAGIIWFLTFTPFSNLQLAYDHLTLAQKLGACILSNSAMGYGFQLVMMFEGIRTGVQWENIWESPRSGDELTLGHIFIMLLVDTVLYLLIAIYIEAIFPGEYGVPHVWYFPFTLSYWCGNFKQIKFEEIDEENTENKFYEKEPSHLEVGVKIQNLRKRFSKKNVALKNLSLNLYKDQITVLLGHNGAGKTTTMSMLTGMISPTSGTAVVGGHDIHTDIDGVRDSLGFCPQHNILFDDLTVRDHLYFYNRLKGLNKAETQKEIDKFLKLLELTDKGDAKSSTLSGGMKRKLSISIALCGNSKVVMCDEPSSGMDPSARRALWDLLKAQKQGRTILLTTHFMDEADLLGDRIAILSGGELQCCGSSYYLKKVYGAGYRLIMDKTPECEITEVTRLLKKYIPDIKVESCIGSELTYNLDEEKSSIFQEMLYDLETHSQPLGIESYGISITSFDEVFMKVSSSQDNEHIDDHAQTERDNHPNNEFQNSETKLNIHDHTYESSDNAYAEEYINALRSSNKELINWKEKDYIKTMIKEVEEKRSTVRMRYIVGASFQENNTIIALFNGEPYHSKPLSLQMALNSVLKKEVSTNHNLEFTLHPLPYSSKTRLKELESTVNNGFIITMNLSFALALVSSFYVMFYVRERVNNVKHLQFVSGVRVTAFWLSSFVCDILTFIFTSICIIVTFIIFQEENFKTAEELAIPGYYDLTEPGIGKNVLVSCLVGVVLFLILLSIDARLFDRLCYKIIPSKQSFDQEDDIDVAKEKANIRGIVQNGVMGKYDIIIHDITKYYKDLLAVNNICLGVNRYECFGLLGVNGAGKTTTFKMMTGDIKPSSGDAWINGLNLKSNMREVNKQIGYCPQFDALLDDLTCWETLKIFGMLRGITLKESKVLARKLAKDFDFYQHLHKRVKQLSGGNKRKLSTAIALIGDPLVIYLDEPTTGMDPATKRYLWNALCKIRDSGKCIILTSHSMEECEALCTRLAIMVNGNFKCIGSTQHLKSRFSEGYTLIIRIKKREGPTESHYAIVKSIENFVKENFRSAIIREEHYELLTFYIADRSQPWSKMFEIMERAKHSFDTIEDYSLGQSSLEQVL</sequence>
<dbReference type="Proteomes" id="UP000801492">
    <property type="component" value="Unassembled WGS sequence"/>
</dbReference>
<dbReference type="Gene3D" id="3.40.50.300">
    <property type="entry name" value="P-loop containing nucleotide triphosphate hydrolases"/>
    <property type="match status" value="2"/>
</dbReference>
<evidence type="ECO:0000256" key="9">
    <source>
        <dbReference type="SAM" id="MobiDB-lite"/>
    </source>
</evidence>
<keyword evidence="6" id="KW-0067">ATP-binding</keyword>
<comment type="subcellular location">
    <subcellularLocation>
        <location evidence="1">Membrane</location>
        <topology evidence="1">Multi-pass membrane protein</topology>
    </subcellularLocation>
</comment>
<dbReference type="InterPro" id="IPR013525">
    <property type="entry name" value="ABC2_TM"/>
</dbReference>
<evidence type="ECO:0000256" key="10">
    <source>
        <dbReference type="SAM" id="Phobius"/>
    </source>
</evidence>
<evidence type="ECO:0000259" key="11">
    <source>
        <dbReference type="PROSITE" id="PS50893"/>
    </source>
</evidence>
<feature type="transmembrane region" description="Helical" evidence="10">
    <location>
        <begin position="20"/>
        <end position="43"/>
    </location>
</feature>
<evidence type="ECO:0000256" key="5">
    <source>
        <dbReference type="ARBA" id="ARBA00022741"/>
    </source>
</evidence>
<dbReference type="GO" id="GO:0005319">
    <property type="term" value="F:lipid transporter activity"/>
    <property type="evidence" value="ECO:0007669"/>
    <property type="project" value="TreeGrafter"/>
</dbReference>